<evidence type="ECO:0000256" key="9">
    <source>
        <dbReference type="ARBA" id="ARBA00023002"/>
    </source>
</evidence>
<dbReference type="GO" id="GO:0004497">
    <property type="term" value="F:monooxygenase activity"/>
    <property type="evidence" value="ECO:0007669"/>
    <property type="project" value="UniProtKB-KW"/>
</dbReference>
<evidence type="ECO:0000256" key="2">
    <source>
        <dbReference type="ARBA" id="ARBA00004174"/>
    </source>
</evidence>
<dbReference type="GO" id="GO:0005789">
    <property type="term" value="C:endoplasmic reticulum membrane"/>
    <property type="evidence" value="ECO:0007669"/>
    <property type="project" value="UniProtKB-SubCell"/>
</dbReference>
<keyword evidence="17" id="KW-1185">Reference proteome</keyword>
<dbReference type="InterPro" id="IPR002401">
    <property type="entry name" value="Cyt_P450_E_grp-I"/>
</dbReference>
<dbReference type="GO" id="GO:0020037">
    <property type="term" value="F:heme binding"/>
    <property type="evidence" value="ECO:0007669"/>
    <property type="project" value="InterPro"/>
</dbReference>
<feature type="binding site" description="axial binding residue" evidence="13">
    <location>
        <position position="443"/>
    </location>
    <ligand>
        <name>heme</name>
        <dbReference type="ChEBI" id="CHEBI:30413"/>
    </ligand>
    <ligandPart>
        <name>Fe</name>
        <dbReference type="ChEBI" id="CHEBI:18248"/>
    </ligandPart>
</feature>
<dbReference type="Proteomes" id="UP001153709">
    <property type="component" value="Chromosome 4"/>
</dbReference>
<comment type="cofactor">
    <cofactor evidence="1 13">
        <name>heme</name>
        <dbReference type="ChEBI" id="CHEBI:30413"/>
    </cofactor>
</comment>
<keyword evidence="8" id="KW-0492">Microsome</keyword>
<gene>
    <name evidence="16" type="ORF">DIABBA_LOCUS6930</name>
</gene>
<keyword evidence="10 13" id="KW-0408">Iron</keyword>
<reference evidence="16" key="1">
    <citation type="submission" date="2022-01" db="EMBL/GenBank/DDBJ databases">
        <authorList>
            <person name="King R."/>
        </authorList>
    </citation>
    <scope>NUCLEOTIDE SEQUENCE</scope>
</reference>
<dbReference type="AlphaFoldDB" id="A0A9N9T162"/>
<accession>A0A9N9T162</accession>
<evidence type="ECO:0000256" key="3">
    <source>
        <dbReference type="ARBA" id="ARBA00004406"/>
    </source>
</evidence>
<name>A0A9N9T162_DIABA</name>
<dbReference type="InterPro" id="IPR050476">
    <property type="entry name" value="Insect_CytP450_Detox"/>
</dbReference>
<dbReference type="PRINTS" id="PR00385">
    <property type="entry name" value="P450"/>
</dbReference>
<dbReference type="PANTHER" id="PTHR24292">
    <property type="entry name" value="CYTOCHROME P450"/>
    <property type="match status" value="1"/>
</dbReference>
<dbReference type="PROSITE" id="PS00086">
    <property type="entry name" value="CYTOCHROME_P450"/>
    <property type="match status" value="1"/>
</dbReference>
<evidence type="ECO:0000256" key="8">
    <source>
        <dbReference type="ARBA" id="ARBA00022848"/>
    </source>
</evidence>
<evidence type="ECO:0000256" key="12">
    <source>
        <dbReference type="ARBA" id="ARBA00023136"/>
    </source>
</evidence>
<dbReference type="OrthoDB" id="6717142at2759"/>
<dbReference type="FunFam" id="1.10.630.10:FF:000042">
    <property type="entry name" value="Cytochrome P450"/>
    <property type="match status" value="1"/>
</dbReference>
<dbReference type="InterPro" id="IPR001128">
    <property type="entry name" value="Cyt_P450"/>
</dbReference>
<evidence type="ECO:0000256" key="14">
    <source>
        <dbReference type="RuleBase" id="RU000461"/>
    </source>
</evidence>
<evidence type="ECO:0000256" key="6">
    <source>
        <dbReference type="ARBA" id="ARBA00022723"/>
    </source>
</evidence>
<comment type="similarity">
    <text evidence="4 14">Belongs to the cytochrome P450 family.</text>
</comment>
<dbReference type="InterPro" id="IPR036396">
    <property type="entry name" value="Cyt_P450_sf"/>
</dbReference>
<evidence type="ECO:0000256" key="5">
    <source>
        <dbReference type="ARBA" id="ARBA00022617"/>
    </source>
</evidence>
<keyword evidence="5 13" id="KW-0349">Heme</keyword>
<evidence type="ECO:0000256" key="15">
    <source>
        <dbReference type="SAM" id="Phobius"/>
    </source>
</evidence>
<evidence type="ECO:0000256" key="1">
    <source>
        <dbReference type="ARBA" id="ARBA00001971"/>
    </source>
</evidence>
<sequence>MSIITNNIGIDLVILVATIVLSATVYIKYRYSYWKRRGIVQLTPQFPFGNHGSKLPRGLSIGAITKRFYDEFREQGLKLGGVYMGIDPYLVVVDPIYAKDILTKDFQYFTNRGIYINKKSPITVHILSQEGAEWRDARAKFTNIFTSAKMRFFFETLKKCSQDLQSNLKQFVDKDKDVDIFEMIACYTTDIIGDIIYGIEAQSFSQEGAIFRKMGREFFNVFSIPNQISLFLTICYPKVARMLGAINIQNHIGEFFMKFLKEALDYRVANNISRSDFLQLLIQMKKSGVELTDDEMAAQAFIFFTAGFETSSMSSSLALFELGLHQDVQDKVRKEIIAVLKKHDDQMSYDLLKEMTLLDQVFNETARKYPVLSTLTRECVKDYKFSDSDVVIKKGTPVLLPVLGYQRDAEYYPDPLKWDINRFQDKNEKHIGYFPFGDGPRNCIGSRFGLMQVKLALIAVLRNFKVFVSPNTKEPIKFNEQTFVIKPTESVLLRLKSI</sequence>
<keyword evidence="7" id="KW-0256">Endoplasmic reticulum</keyword>
<evidence type="ECO:0008006" key="18">
    <source>
        <dbReference type="Google" id="ProtNLM"/>
    </source>
</evidence>
<dbReference type="GO" id="GO:0016705">
    <property type="term" value="F:oxidoreductase activity, acting on paired donors, with incorporation or reduction of molecular oxygen"/>
    <property type="evidence" value="ECO:0007669"/>
    <property type="project" value="InterPro"/>
</dbReference>
<proteinExistence type="inferred from homology"/>
<feature type="transmembrane region" description="Helical" evidence="15">
    <location>
        <begin position="6"/>
        <end position="27"/>
    </location>
</feature>
<dbReference type="EMBL" id="OU898279">
    <property type="protein sequence ID" value="CAG9833531.1"/>
    <property type="molecule type" value="Genomic_DNA"/>
</dbReference>
<dbReference type="GO" id="GO:0005506">
    <property type="term" value="F:iron ion binding"/>
    <property type="evidence" value="ECO:0007669"/>
    <property type="project" value="InterPro"/>
</dbReference>
<keyword evidence="9 14" id="KW-0560">Oxidoreductase</keyword>
<keyword evidence="6 13" id="KW-0479">Metal-binding</keyword>
<protein>
    <recommendedName>
        <fullName evidence="18">Cytochrome P450</fullName>
    </recommendedName>
</protein>
<evidence type="ECO:0000256" key="4">
    <source>
        <dbReference type="ARBA" id="ARBA00010617"/>
    </source>
</evidence>
<evidence type="ECO:0000313" key="16">
    <source>
        <dbReference type="EMBL" id="CAG9833531.1"/>
    </source>
</evidence>
<keyword evidence="15" id="KW-0812">Transmembrane</keyword>
<dbReference type="Gene3D" id="1.10.630.10">
    <property type="entry name" value="Cytochrome P450"/>
    <property type="match status" value="1"/>
</dbReference>
<dbReference type="PRINTS" id="PR00463">
    <property type="entry name" value="EP450I"/>
</dbReference>
<dbReference type="InterPro" id="IPR017972">
    <property type="entry name" value="Cyt_P450_CS"/>
</dbReference>
<evidence type="ECO:0000256" key="11">
    <source>
        <dbReference type="ARBA" id="ARBA00023033"/>
    </source>
</evidence>
<comment type="subcellular location">
    <subcellularLocation>
        <location evidence="3">Endoplasmic reticulum membrane</location>
        <topology evidence="3">Peripheral membrane protein</topology>
    </subcellularLocation>
    <subcellularLocation>
        <location evidence="2">Microsome membrane</location>
        <topology evidence="2">Peripheral membrane protein</topology>
    </subcellularLocation>
</comment>
<dbReference type="Pfam" id="PF00067">
    <property type="entry name" value="p450"/>
    <property type="match status" value="1"/>
</dbReference>
<keyword evidence="15" id="KW-1133">Transmembrane helix</keyword>
<keyword evidence="12 15" id="KW-0472">Membrane</keyword>
<evidence type="ECO:0000256" key="7">
    <source>
        <dbReference type="ARBA" id="ARBA00022824"/>
    </source>
</evidence>
<organism evidence="16 17">
    <name type="scientific">Diabrotica balteata</name>
    <name type="common">Banded cucumber beetle</name>
    <dbReference type="NCBI Taxonomy" id="107213"/>
    <lineage>
        <taxon>Eukaryota</taxon>
        <taxon>Metazoa</taxon>
        <taxon>Ecdysozoa</taxon>
        <taxon>Arthropoda</taxon>
        <taxon>Hexapoda</taxon>
        <taxon>Insecta</taxon>
        <taxon>Pterygota</taxon>
        <taxon>Neoptera</taxon>
        <taxon>Endopterygota</taxon>
        <taxon>Coleoptera</taxon>
        <taxon>Polyphaga</taxon>
        <taxon>Cucujiformia</taxon>
        <taxon>Chrysomeloidea</taxon>
        <taxon>Chrysomelidae</taxon>
        <taxon>Galerucinae</taxon>
        <taxon>Diabroticina</taxon>
        <taxon>Diabroticites</taxon>
        <taxon>Diabrotica</taxon>
    </lineage>
</organism>
<evidence type="ECO:0000256" key="13">
    <source>
        <dbReference type="PIRSR" id="PIRSR602401-1"/>
    </source>
</evidence>
<dbReference type="CDD" id="cd11056">
    <property type="entry name" value="CYP6-like"/>
    <property type="match status" value="1"/>
</dbReference>
<evidence type="ECO:0000256" key="10">
    <source>
        <dbReference type="ARBA" id="ARBA00023004"/>
    </source>
</evidence>
<keyword evidence="11 14" id="KW-0503">Monooxygenase</keyword>
<dbReference type="PANTHER" id="PTHR24292:SF100">
    <property type="entry name" value="CYTOCHROME P450 6A16, ISOFORM B-RELATED"/>
    <property type="match status" value="1"/>
</dbReference>
<dbReference type="SUPFAM" id="SSF48264">
    <property type="entry name" value="Cytochrome P450"/>
    <property type="match status" value="1"/>
</dbReference>
<evidence type="ECO:0000313" key="17">
    <source>
        <dbReference type="Proteomes" id="UP001153709"/>
    </source>
</evidence>